<name>X0WHP1_9ZZZZ</name>
<evidence type="ECO:0000313" key="1">
    <source>
        <dbReference type="EMBL" id="GAG30205.1"/>
    </source>
</evidence>
<organism evidence="1">
    <name type="scientific">marine sediment metagenome</name>
    <dbReference type="NCBI Taxonomy" id="412755"/>
    <lineage>
        <taxon>unclassified sequences</taxon>
        <taxon>metagenomes</taxon>
        <taxon>ecological metagenomes</taxon>
    </lineage>
</organism>
<gene>
    <name evidence="1" type="ORF">S01H1_71813</name>
</gene>
<comment type="caution">
    <text evidence="1">The sequence shown here is derived from an EMBL/GenBank/DDBJ whole genome shotgun (WGS) entry which is preliminary data.</text>
</comment>
<protein>
    <submittedName>
        <fullName evidence="1">Uncharacterized protein</fullName>
    </submittedName>
</protein>
<reference evidence="1" key="1">
    <citation type="journal article" date="2014" name="Front. Microbiol.">
        <title>High frequency of phylogenetically diverse reductive dehalogenase-homologous genes in deep subseafloor sedimentary metagenomes.</title>
        <authorList>
            <person name="Kawai M."/>
            <person name="Futagami T."/>
            <person name="Toyoda A."/>
            <person name="Takaki Y."/>
            <person name="Nishi S."/>
            <person name="Hori S."/>
            <person name="Arai W."/>
            <person name="Tsubouchi T."/>
            <person name="Morono Y."/>
            <person name="Uchiyama I."/>
            <person name="Ito T."/>
            <person name="Fujiyama A."/>
            <person name="Inagaki F."/>
            <person name="Takami H."/>
        </authorList>
    </citation>
    <scope>NUCLEOTIDE SEQUENCE</scope>
    <source>
        <strain evidence="1">Expedition CK06-06</strain>
    </source>
</reference>
<sequence length="53" mass="6237">NIMIFEASQPPQKTAEQIHNLVEKKSLVRMRRLIRTQYTWEAIFANKIKPVLG</sequence>
<proteinExistence type="predicted"/>
<dbReference type="EMBL" id="BARS01047848">
    <property type="protein sequence ID" value="GAG30205.1"/>
    <property type="molecule type" value="Genomic_DNA"/>
</dbReference>
<dbReference type="AlphaFoldDB" id="X0WHP1"/>
<accession>X0WHP1</accession>
<feature type="non-terminal residue" evidence="1">
    <location>
        <position position="1"/>
    </location>
</feature>